<name>A0AAD6VEU2_9AGAR</name>
<comment type="caution">
    <text evidence="2">The sequence shown here is derived from an EMBL/GenBank/DDBJ whole genome shotgun (WGS) entry which is preliminary data.</text>
</comment>
<feature type="region of interest" description="Disordered" evidence="1">
    <location>
        <begin position="422"/>
        <end position="441"/>
    </location>
</feature>
<feature type="compositionally biased region" description="Basic residues" evidence="1">
    <location>
        <begin position="432"/>
        <end position="441"/>
    </location>
</feature>
<evidence type="ECO:0000313" key="2">
    <source>
        <dbReference type="EMBL" id="KAJ7209276.1"/>
    </source>
</evidence>
<dbReference type="EMBL" id="JARJCW010000031">
    <property type="protein sequence ID" value="KAJ7209276.1"/>
    <property type="molecule type" value="Genomic_DNA"/>
</dbReference>
<accession>A0AAD6VEU2</accession>
<evidence type="ECO:0000256" key="1">
    <source>
        <dbReference type="SAM" id="MobiDB-lite"/>
    </source>
</evidence>
<feature type="region of interest" description="Disordered" evidence="1">
    <location>
        <begin position="168"/>
        <end position="205"/>
    </location>
</feature>
<feature type="compositionally biased region" description="Acidic residues" evidence="1">
    <location>
        <begin position="221"/>
        <end position="231"/>
    </location>
</feature>
<evidence type="ECO:0000313" key="3">
    <source>
        <dbReference type="Proteomes" id="UP001219525"/>
    </source>
</evidence>
<feature type="compositionally biased region" description="Basic and acidic residues" evidence="1">
    <location>
        <begin position="261"/>
        <end position="271"/>
    </location>
</feature>
<reference evidence="2" key="1">
    <citation type="submission" date="2023-03" db="EMBL/GenBank/DDBJ databases">
        <title>Massive genome expansion in bonnet fungi (Mycena s.s.) driven by repeated elements and novel gene families across ecological guilds.</title>
        <authorList>
            <consortium name="Lawrence Berkeley National Laboratory"/>
            <person name="Harder C.B."/>
            <person name="Miyauchi S."/>
            <person name="Viragh M."/>
            <person name="Kuo A."/>
            <person name="Thoen E."/>
            <person name="Andreopoulos B."/>
            <person name="Lu D."/>
            <person name="Skrede I."/>
            <person name="Drula E."/>
            <person name="Henrissat B."/>
            <person name="Morin E."/>
            <person name="Kohler A."/>
            <person name="Barry K."/>
            <person name="LaButti K."/>
            <person name="Morin E."/>
            <person name="Salamov A."/>
            <person name="Lipzen A."/>
            <person name="Mereny Z."/>
            <person name="Hegedus B."/>
            <person name="Baldrian P."/>
            <person name="Stursova M."/>
            <person name="Weitz H."/>
            <person name="Taylor A."/>
            <person name="Grigoriev I.V."/>
            <person name="Nagy L.G."/>
            <person name="Martin F."/>
            <person name="Kauserud H."/>
        </authorList>
    </citation>
    <scope>NUCLEOTIDE SEQUENCE</scope>
    <source>
        <strain evidence="2">9144</strain>
    </source>
</reference>
<gene>
    <name evidence="2" type="ORF">GGX14DRAFT_632565</name>
</gene>
<sequence>MSTLTKTTSPLRRRTAARARTITPKPPPQRQARGAAPLLATETPTPTNRPWDRLGPLRRSPESCRIARLEAELANRERSAAPRREHAALDEPILRLPNASKVKMQDLQEPIAWNGTPYMYTVVRDALSSAQLNPGRNWKAQNPSKLAMAYNVTCVSDPGTYHGRRAAARGVRPSIASGSSTAPRNSTTPPQSPHCSPSRPHRRARLQRDDDEDGLMHFQESQDEDASEEEPEMSRAGGKKCAAPRDGASNKRHSGLTPTVLREDDTCHLEPEGATEPMAEEQDIEDVDDNASIATNASSDTESDDEDTPAQPSAARTRNIAALGEQAVARAIIELREMRPRCADLAEFLKHRRVGLDAQELEEFGKSSAELTNLVTELHRVIALPGTPCLPETASTTSDPLPPSPGLSNPLPTATLSGLKRKLVPLSPERSQKRHQSYGVL</sequence>
<feature type="compositionally biased region" description="Polar residues" evidence="1">
    <location>
        <begin position="176"/>
        <end position="195"/>
    </location>
</feature>
<keyword evidence="3" id="KW-1185">Reference proteome</keyword>
<feature type="region of interest" description="Disordered" evidence="1">
    <location>
        <begin position="219"/>
        <end position="319"/>
    </location>
</feature>
<dbReference type="AlphaFoldDB" id="A0AAD6VEU2"/>
<feature type="compositionally biased region" description="Low complexity" evidence="1">
    <location>
        <begin position="30"/>
        <end position="46"/>
    </location>
</feature>
<feature type="compositionally biased region" description="Acidic residues" evidence="1">
    <location>
        <begin position="278"/>
        <end position="289"/>
    </location>
</feature>
<protein>
    <submittedName>
        <fullName evidence="2">Uncharacterized protein</fullName>
    </submittedName>
</protein>
<dbReference type="Proteomes" id="UP001219525">
    <property type="component" value="Unassembled WGS sequence"/>
</dbReference>
<feature type="region of interest" description="Disordered" evidence="1">
    <location>
        <begin position="390"/>
        <end position="414"/>
    </location>
</feature>
<organism evidence="2 3">
    <name type="scientific">Mycena pura</name>
    <dbReference type="NCBI Taxonomy" id="153505"/>
    <lineage>
        <taxon>Eukaryota</taxon>
        <taxon>Fungi</taxon>
        <taxon>Dikarya</taxon>
        <taxon>Basidiomycota</taxon>
        <taxon>Agaricomycotina</taxon>
        <taxon>Agaricomycetes</taxon>
        <taxon>Agaricomycetidae</taxon>
        <taxon>Agaricales</taxon>
        <taxon>Marasmiineae</taxon>
        <taxon>Mycenaceae</taxon>
        <taxon>Mycena</taxon>
    </lineage>
</organism>
<proteinExistence type="predicted"/>
<feature type="region of interest" description="Disordered" evidence="1">
    <location>
        <begin position="1"/>
        <end position="58"/>
    </location>
</feature>